<accession>A0A383VVA5</accession>
<protein>
    <recommendedName>
        <fullName evidence="4">Right handed beta helix domain-containing protein</fullName>
    </recommendedName>
</protein>
<evidence type="ECO:0008006" key="4">
    <source>
        <dbReference type="Google" id="ProtNLM"/>
    </source>
</evidence>
<gene>
    <name evidence="2" type="ORF">BQ4739_LOCUS9047</name>
</gene>
<dbReference type="Proteomes" id="UP000256970">
    <property type="component" value="Unassembled WGS sequence"/>
</dbReference>
<dbReference type="SUPFAM" id="SSF51126">
    <property type="entry name" value="Pectin lyase-like"/>
    <property type="match status" value="1"/>
</dbReference>
<name>A0A383VVA5_TETOB</name>
<dbReference type="EMBL" id="FNXT01000877">
    <property type="protein sequence ID" value="SZX68722.1"/>
    <property type="molecule type" value="Genomic_DNA"/>
</dbReference>
<evidence type="ECO:0000313" key="2">
    <source>
        <dbReference type="EMBL" id="SZX68722.1"/>
    </source>
</evidence>
<sequence>MLQRADKTQYCRKCAACAGYQSYCAGAEAGCHGVTSCSQLKAAVANGNCSSVTIPCGTIIQPCFGISVTRSVSIKGEAGCTSGSCKQQTTKHYHKPPGNTPSQPCRKPIIMGMGAGVNTTNREAIFTVDSTNSSSAIIVLLQRLVLANHSTTGEFLRLPFMLMNEFHLAAGINVMSFAAGPLGFNTGGFKLTLWDMEFKHLTGGGGAMAVKAEASAVNTNAPSDLAIHGCKFVSCKASGWEGAGAVFVHLVAGPVHISNSSFVQNSGLIYGAVAINTVGVQRDMAASVRIQGSSFVENSSSFVGGLFMESIFAREAVVSSCRFVSNVGTGLYFKNKLLLEWGDTEAKLTASQLAFQGNVNPSLSFEDHYPGGMFFWGPQLCLTDAVFAGNIGRAAGALEVGAAKFTGSGITFESNSANKSTGPEWDGRPARGMANTLKIFSVGFDTALSFGINSNSVLSGCSFQHNASTSNDVADIHVLEEKYGGNTRLYICQSSFGAGGMLLVTTPAPNAGSLVGVGQPSIQMCGEQQPGKDYTKKPGSNVFAFDAATCATKCSNTAGTC</sequence>
<organism evidence="2 3">
    <name type="scientific">Tetradesmus obliquus</name>
    <name type="common">Green alga</name>
    <name type="synonym">Acutodesmus obliquus</name>
    <dbReference type="NCBI Taxonomy" id="3088"/>
    <lineage>
        <taxon>Eukaryota</taxon>
        <taxon>Viridiplantae</taxon>
        <taxon>Chlorophyta</taxon>
        <taxon>core chlorophytes</taxon>
        <taxon>Chlorophyceae</taxon>
        <taxon>CS clade</taxon>
        <taxon>Sphaeropleales</taxon>
        <taxon>Scenedesmaceae</taxon>
        <taxon>Tetradesmus</taxon>
    </lineage>
</organism>
<keyword evidence="3" id="KW-1185">Reference proteome</keyword>
<evidence type="ECO:0000313" key="3">
    <source>
        <dbReference type="Proteomes" id="UP000256970"/>
    </source>
</evidence>
<reference evidence="2 3" key="1">
    <citation type="submission" date="2016-10" db="EMBL/GenBank/DDBJ databases">
        <authorList>
            <person name="Cai Z."/>
        </authorList>
    </citation>
    <scope>NUCLEOTIDE SEQUENCE [LARGE SCALE GENOMIC DNA]</scope>
</reference>
<dbReference type="InterPro" id="IPR011050">
    <property type="entry name" value="Pectin_lyase_fold/virulence"/>
</dbReference>
<proteinExistence type="predicted"/>
<evidence type="ECO:0000256" key="1">
    <source>
        <dbReference type="SAM" id="MobiDB-lite"/>
    </source>
</evidence>
<dbReference type="AlphaFoldDB" id="A0A383VVA5"/>
<feature type="region of interest" description="Disordered" evidence="1">
    <location>
        <begin position="80"/>
        <end position="104"/>
    </location>
</feature>